<dbReference type="EMBL" id="MFMD01000015">
    <property type="protein sequence ID" value="OGG76483.1"/>
    <property type="molecule type" value="Genomic_DNA"/>
</dbReference>
<comment type="subunit">
    <text evidence="4">Part of the 50S ribosomal subunit. Contacts protein L32.</text>
</comment>
<evidence type="ECO:0000256" key="2">
    <source>
        <dbReference type="ARBA" id="ARBA00022980"/>
    </source>
</evidence>
<dbReference type="NCBIfam" id="TIGR00059">
    <property type="entry name" value="L17"/>
    <property type="match status" value="1"/>
</dbReference>
<evidence type="ECO:0000256" key="3">
    <source>
        <dbReference type="ARBA" id="ARBA00023274"/>
    </source>
</evidence>
<dbReference type="Pfam" id="PF01196">
    <property type="entry name" value="Ribosomal_L17"/>
    <property type="match status" value="1"/>
</dbReference>
<name>A0A1F6ES47_9BACT</name>
<gene>
    <name evidence="4" type="primary">rplQ</name>
    <name evidence="6" type="ORF">A2950_00740</name>
</gene>
<keyword evidence="2 4" id="KW-0689">Ribosomal protein</keyword>
<accession>A0A1F6ES47</accession>
<keyword evidence="3 4" id="KW-0687">Ribonucleoprotein</keyword>
<dbReference type="InterPro" id="IPR036373">
    <property type="entry name" value="Ribosomal_bL17_sf"/>
</dbReference>
<dbReference type="STRING" id="1798516.A2950_00740"/>
<comment type="similarity">
    <text evidence="1 4 5">Belongs to the bacterial ribosomal protein bL17 family.</text>
</comment>
<evidence type="ECO:0000256" key="5">
    <source>
        <dbReference type="RuleBase" id="RU000660"/>
    </source>
</evidence>
<evidence type="ECO:0000256" key="4">
    <source>
        <dbReference type="HAMAP-Rule" id="MF_01368"/>
    </source>
</evidence>
<evidence type="ECO:0000313" key="6">
    <source>
        <dbReference type="EMBL" id="OGG76483.1"/>
    </source>
</evidence>
<sequence length="117" mass="13281">MAFTKKGKTFHRETNQRSALLRSLARSLVLEERIATTEAKARALRPFVERLVSYAKKNTLASRRVAQVRIHDKAAVKKLFETIGPRYADRKGGYTRVVKRSMRGKSNGAKLAYIAFV</sequence>
<proteinExistence type="inferred from homology"/>
<reference evidence="6 7" key="1">
    <citation type="journal article" date="2016" name="Nat. Commun.">
        <title>Thousands of microbial genomes shed light on interconnected biogeochemical processes in an aquifer system.</title>
        <authorList>
            <person name="Anantharaman K."/>
            <person name="Brown C.T."/>
            <person name="Hug L.A."/>
            <person name="Sharon I."/>
            <person name="Castelle C.J."/>
            <person name="Probst A.J."/>
            <person name="Thomas B.C."/>
            <person name="Singh A."/>
            <person name="Wilkins M.J."/>
            <person name="Karaoz U."/>
            <person name="Brodie E.L."/>
            <person name="Williams K.H."/>
            <person name="Hubbard S.S."/>
            <person name="Banfield J.F."/>
        </authorList>
    </citation>
    <scope>NUCLEOTIDE SEQUENCE [LARGE SCALE GENOMIC DNA]</scope>
</reference>
<dbReference type="SUPFAM" id="SSF64263">
    <property type="entry name" value="Prokaryotic ribosomal protein L17"/>
    <property type="match status" value="1"/>
</dbReference>
<dbReference type="PANTHER" id="PTHR14413">
    <property type="entry name" value="RIBOSOMAL PROTEIN L17"/>
    <property type="match status" value="1"/>
</dbReference>
<protein>
    <recommendedName>
        <fullName evidence="4">Large ribosomal subunit protein bL17</fullName>
    </recommendedName>
</protein>
<organism evidence="6 7">
    <name type="scientific">Candidatus Kaiserbacteria bacterium RIFCSPLOWO2_01_FULL_55_19</name>
    <dbReference type="NCBI Taxonomy" id="1798516"/>
    <lineage>
        <taxon>Bacteria</taxon>
        <taxon>Candidatus Kaiseribacteriota</taxon>
    </lineage>
</organism>
<dbReference type="Proteomes" id="UP000176714">
    <property type="component" value="Unassembled WGS sequence"/>
</dbReference>
<dbReference type="GO" id="GO:0022625">
    <property type="term" value="C:cytosolic large ribosomal subunit"/>
    <property type="evidence" value="ECO:0007669"/>
    <property type="project" value="TreeGrafter"/>
</dbReference>
<dbReference type="HAMAP" id="MF_01368">
    <property type="entry name" value="Ribosomal_bL17"/>
    <property type="match status" value="1"/>
</dbReference>
<dbReference type="GO" id="GO:0003735">
    <property type="term" value="F:structural constituent of ribosome"/>
    <property type="evidence" value="ECO:0007669"/>
    <property type="project" value="InterPro"/>
</dbReference>
<comment type="caution">
    <text evidence="6">The sequence shown here is derived from an EMBL/GenBank/DDBJ whole genome shotgun (WGS) entry which is preliminary data.</text>
</comment>
<evidence type="ECO:0000256" key="1">
    <source>
        <dbReference type="ARBA" id="ARBA00008777"/>
    </source>
</evidence>
<dbReference type="GO" id="GO:0006412">
    <property type="term" value="P:translation"/>
    <property type="evidence" value="ECO:0007669"/>
    <property type="project" value="UniProtKB-UniRule"/>
</dbReference>
<dbReference type="PANTHER" id="PTHR14413:SF16">
    <property type="entry name" value="LARGE RIBOSOMAL SUBUNIT PROTEIN BL17M"/>
    <property type="match status" value="1"/>
</dbReference>
<dbReference type="InterPro" id="IPR000456">
    <property type="entry name" value="Ribosomal_bL17"/>
</dbReference>
<dbReference type="AlphaFoldDB" id="A0A1F6ES47"/>
<evidence type="ECO:0000313" key="7">
    <source>
        <dbReference type="Proteomes" id="UP000176714"/>
    </source>
</evidence>
<dbReference type="Gene3D" id="3.90.1030.10">
    <property type="entry name" value="Ribosomal protein L17"/>
    <property type="match status" value="1"/>
</dbReference>